<name>A0ABS7PND0_9SPHN</name>
<gene>
    <name evidence="1" type="ORF">K7G82_11035</name>
</gene>
<evidence type="ECO:0000313" key="2">
    <source>
        <dbReference type="Proteomes" id="UP000706039"/>
    </source>
</evidence>
<comment type="caution">
    <text evidence="1">The sequence shown here is derived from an EMBL/GenBank/DDBJ whole genome shotgun (WGS) entry which is preliminary data.</text>
</comment>
<reference evidence="1 2" key="1">
    <citation type="submission" date="2021-08" db="EMBL/GenBank/DDBJ databases">
        <authorList>
            <person name="Tuo L."/>
        </authorList>
    </citation>
    <scope>NUCLEOTIDE SEQUENCE [LARGE SCALE GENOMIC DNA]</scope>
    <source>
        <strain evidence="1 2">JCM 31229</strain>
    </source>
</reference>
<dbReference type="RefSeq" id="WP_222989881.1">
    <property type="nucleotide sequence ID" value="NZ_JAINVV010000004.1"/>
</dbReference>
<proteinExistence type="predicted"/>
<organism evidence="1 2">
    <name type="scientific">Sphingomonas colocasiae</name>
    <dbReference type="NCBI Taxonomy" id="1848973"/>
    <lineage>
        <taxon>Bacteria</taxon>
        <taxon>Pseudomonadati</taxon>
        <taxon>Pseudomonadota</taxon>
        <taxon>Alphaproteobacteria</taxon>
        <taxon>Sphingomonadales</taxon>
        <taxon>Sphingomonadaceae</taxon>
        <taxon>Sphingomonas</taxon>
    </lineage>
</organism>
<dbReference type="InterPro" id="IPR043746">
    <property type="entry name" value="DUF5691"/>
</dbReference>
<dbReference type="Proteomes" id="UP000706039">
    <property type="component" value="Unassembled WGS sequence"/>
</dbReference>
<sequence length="473" mass="50331">MAEAIHDALGAVLTRWTMGAAAAPATSLWKEALGDAPEEAELRLLALSGQFLGVAVTVEPPAGLRVLPDVPALALATIPDPLRATVRRILLSMKDARQRRDLLRFLDARGWTMHPADWMPAASDDDTPDTYAPWRDWAEASASPAARDRTSAHALTAESWDDFWPAARQAAFGELRRRDPAAARALLETRLAGEGADARLRLLSLLAPQLSDDDIGLLETLATSDRAPKVKSLAAALLARLGQGAAAGEDAAELAGYFEVRTKGLLRRTRIVAALPLKTPAQHQRRRALFGIVDIAGFAAALQITPDELAQMWTWCEDYIADAGIAEMAARSAPDALIAALCGRLDDIGTAAMPTLDALLPRLDRAQRMDFARQLLRRRASCQVALNITGGDCSLDGLIDTPAGAAIVVAASNSDAMRPAELACELLAFGLLASRSAAAQAMERLGRAGMLAADPRLDMIRLNAALENNGATG</sequence>
<evidence type="ECO:0000313" key="1">
    <source>
        <dbReference type="EMBL" id="MBY8822830.1"/>
    </source>
</evidence>
<dbReference type="Pfam" id="PF18944">
    <property type="entry name" value="DUF5691"/>
    <property type="match status" value="1"/>
</dbReference>
<accession>A0ABS7PND0</accession>
<keyword evidence="2" id="KW-1185">Reference proteome</keyword>
<protein>
    <submittedName>
        <fullName evidence="1">DUF5691 domain-containing protein</fullName>
    </submittedName>
</protein>
<dbReference type="EMBL" id="JAINVV010000004">
    <property type="protein sequence ID" value="MBY8822830.1"/>
    <property type="molecule type" value="Genomic_DNA"/>
</dbReference>